<gene>
    <name evidence="12" type="ORF">ATANTOWER_020882</name>
</gene>
<feature type="compositionally biased region" description="Polar residues" evidence="9">
    <location>
        <begin position="127"/>
        <end position="137"/>
    </location>
</feature>
<feature type="compositionally biased region" description="Low complexity" evidence="9">
    <location>
        <begin position="105"/>
        <end position="125"/>
    </location>
</feature>
<evidence type="ECO:0000256" key="9">
    <source>
        <dbReference type="SAM" id="MobiDB-lite"/>
    </source>
</evidence>
<evidence type="ECO:0000256" key="7">
    <source>
        <dbReference type="PROSITE-ProRule" id="PRU10141"/>
    </source>
</evidence>
<sequence length="342" mass="37875">FFYKLIIDKKEYPVAEGKSAKEAKQNAAKLAWSALLEQSDYDSKVSVRSTVSEDGASSSQSATLDSCESSLQKMETSTSDSVIFADSSNPSNAQITRPTGPGENASSPISQESAEASQSEATGSSDPAGSSQDSTDQNDVENPKITNANTPSVQPRFKSDFKILDDLGCGGFGRVYMVKEKLLDKDYAVKIVPGTEKALREVMVLSDLQHENIVRYYNCWIEDSKDFICRHKLFIKLELCDPATLRQWIDELNEKELQHYQRGAESLPIVQQIVNGVEYIHSNNLIHRDLKPTNIMFGKDGKVKIGDFGLVTIDKSENLMDRTEGPGTKTYMAPEQVSKMMC</sequence>
<evidence type="ECO:0000259" key="11">
    <source>
        <dbReference type="PROSITE" id="PS50137"/>
    </source>
</evidence>
<dbReference type="Gene3D" id="1.10.510.10">
    <property type="entry name" value="Transferase(Phosphotransferase) domain 1"/>
    <property type="match status" value="1"/>
</dbReference>
<dbReference type="InterPro" id="IPR014720">
    <property type="entry name" value="dsRBD_dom"/>
</dbReference>
<evidence type="ECO:0000256" key="5">
    <source>
        <dbReference type="ARBA" id="ARBA00037982"/>
    </source>
</evidence>
<dbReference type="SMART" id="SM00220">
    <property type="entry name" value="S_TKc"/>
    <property type="match status" value="1"/>
</dbReference>
<evidence type="ECO:0000256" key="2">
    <source>
        <dbReference type="ARBA" id="ARBA00022741"/>
    </source>
</evidence>
<dbReference type="PROSITE" id="PS50011">
    <property type="entry name" value="PROTEIN_KINASE_DOM"/>
    <property type="match status" value="1"/>
</dbReference>
<keyword evidence="1" id="KW-0808">Transferase</keyword>
<comment type="similarity">
    <text evidence="5">Belongs to the protein kinase superfamily. Ser/Thr protein kinase family. GCN2 subfamily.</text>
</comment>
<feature type="region of interest" description="Disordered" evidence="9">
    <location>
        <begin position="40"/>
        <end position="153"/>
    </location>
</feature>
<comment type="caution">
    <text evidence="12">The sequence shown here is derived from an EMBL/GenBank/DDBJ whole genome shotgun (WGS) entry which is preliminary data.</text>
</comment>
<proteinExistence type="inferred from homology"/>
<keyword evidence="13" id="KW-1185">Reference proteome</keyword>
<feature type="compositionally biased region" description="Polar residues" evidence="9">
    <location>
        <begin position="144"/>
        <end position="153"/>
    </location>
</feature>
<keyword evidence="4 7" id="KW-0067">ATP-binding</keyword>
<dbReference type="SUPFAM" id="SSF54768">
    <property type="entry name" value="dsRNA-binding domain-like"/>
    <property type="match status" value="1"/>
</dbReference>
<evidence type="ECO:0000259" key="10">
    <source>
        <dbReference type="PROSITE" id="PS50011"/>
    </source>
</evidence>
<accession>A0ABU7A7U7</accession>
<keyword evidence="2 7" id="KW-0547">Nucleotide-binding</keyword>
<evidence type="ECO:0000256" key="1">
    <source>
        <dbReference type="ARBA" id="ARBA00022679"/>
    </source>
</evidence>
<dbReference type="InterPro" id="IPR008271">
    <property type="entry name" value="Ser/Thr_kinase_AS"/>
</dbReference>
<reference evidence="12 13" key="1">
    <citation type="submission" date="2021-07" db="EMBL/GenBank/DDBJ databases">
        <authorList>
            <person name="Palmer J.M."/>
        </authorList>
    </citation>
    <scope>NUCLEOTIDE SEQUENCE [LARGE SCALE GENOMIC DNA]</scope>
    <source>
        <strain evidence="12 13">AT_MEX2019</strain>
        <tissue evidence="12">Muscle</tissue>
    </source>
</reference>
<evidence type="ECO:0000313" key="12">
    <source>
        <dbReference type="EMBL" id="MED6234033.1"/>
    </source>
</evidence>
<dbReference type="PANTHER" id="PTHR11042">
    <property type="entry name" value="EUKARYOTIC TRANSLATION INITIATION FACTOR 2-ALPHA KINASE EIF2-ALPHA KINASE -RELATED"/>
    <property type="match status" value="1"/>
</dbReference>
<evidence type="ECO:0000256" key="3">
    <source>
        <dbReference type="ARBA" id="ARBA00022777"/>
    </source>
</evidence>
<dbReference type="Pfam" id="PF00069">
    <property type="entry name" value="Pkinase"/>
    <property type="match status" value="1"/>
</dbReference>
<feature type="domain" description="Protein kinase" evidence="10">
    <location>
        <begin position="161"/>
        <end position="342"/>
    </location>
</feature>
<dbReference type="EMBL" id="JAHUTI010004454">
    <property type="protein sequence ID" value="MED6234033.1"/>
    <property type="molecule type" value="Genomic_DNA"/>
</dbReference>
<evidence type="ECO:0000256" key="6">
    <source>
        <dbReference type="PROSITE-ProRule" id="PRU00266"/>
    </source>
</evidence>
<dbReference type="PANTHER" id="PTHR11042:SF194">
    <property type="entry name" value="DOUBLE-STRANDED RNA ACTIVATED PROTEIN KINASE"/>
    <property type="match status" value="1"/>
</dbReference>
<protein>
    <submittedName>
        <fullName evidence="12">Uncharacterized protein</fullName>
    </submittedName>
</protein>
<feature type="compositionally biased region" description="Polar residues" evidence="9">
    <location>
        <begin position="46"/>
        <end position="97"/>
    </location>
</feature>
<feature type="domain" description="DRBM" evidence="11">
    <location>
        <begin position="1"/>
        <end position="37"/>
    </location>
</feature>
<keyword evidence="6" id="KW-0694">RNA-binding</keyword>
<dbReference type="PROSITE" id="PS00108">
    <property type="entry name" value="PROTEIN_KINASE_ST"/>
    <property type="match status" value="1"/>
</dbReference>
<organism evidence="12 13">
    <name type="scientific">Ataeniobius toweri</name>
    <dbReference type="NCBI Taxonomy" id="208326"/>
    <lineage>
        <taxon>Eukaryota</taxon>
        <taxon>Metazoa</taxon>
        <taxon>Chordata</taxon>
        <taxon>Craniata</taxon>
        <taxon>Vertebrata</taxon>
        <taxon>Euteleostomi</taxon>
        <taxon>Actinopterygii</taxon>
        <taxon>Neopterygii</taxon>
        <taxon>Teleostei</taxon>
        <taxon>Neoteleostei</taxon>
        <taxon>Acanthomorphata</taxon>
        <taxon>Ovalentaria</taxon>
        <taxon>Atherinomorphae</taxon>
        <taxon>Cyprinodontiformes</taxon>
        <taxon>Goodeidae</taxon>
        <taxon>Ataeniobius</taxon>
    </lineage>
</organism>
<keyword evidence="3" id="KW-0418">Kinase</keyword>
<dbReference type="InterPro" id="IPR050339">
    <property type="entry name" value="CC_SR_Kinase"/>
</dbReference>
<dbReference type="InterPro" id="IPR017441">
    <property type="entry name" value="Protein_kinase_ATP_BS"/>
</dbReference>
<dbReference type="PROSITE" id="PS00107">
    <property type="entry name" value="PROTEIN_KINASE_ATP"/>
    <property type="match status" value="1"/>
</dbReference>
<name>A0ABU7A7U7_9TELE</name>
<evidence type="ECO:0000256" key="4">
    <source>
        <dbReference type="ARBA" id="ARBA00022840"/>
    </source>
</evidence>
<dbReference type="PROSITE" id="PS50137">
    <property type="entry name" value="DS_RBD"/>
    <property type="match status" value="1"/>
</dbReference>
<feature type="binding site" evidence="7">
    <location>
        <position position="190"/>
    </location>
    <ligand>
        <name>ATP</name>
        <dbReference type="ChEBI" id="CHEBI:30616"/>
    </ligand>
</feature>
<feature type="non-terminal residue" evidence="12">
    <location>
        <position position="1"/>
    </location>
</feature>
<dbReference type="SUPFAM" id="SSF56112">
    <property type="entry name" value="Protein kinase-like (PK-like)"/>
    <property type="match status" value="1"/>
</dbReference>
<keyword evidence="8" id="KW-0723">Serine/threonine-protein kinase</keyword>
<dbReference type="Proteomes" id="UP001345963">
    <property type="component" value="Unassembled WGS sequence"/>
</dbReference>
<dbReference type="InterPro" id="IPR000719">
    <property type="entry name" value="Prot_kinase_dom"/>
</dbReference>
<evidence type="ECO:0000313" key="13">
    <source>
        <dbReference type="Proteomes" id="UP001345963"/>
    </source>
</evidence>
<dbReference type="Gene3D" id="3.30.160.20">
    <property type="match status" value="1"/>
</dbReference>
<dbReference type="Pfam" id="PF00035">
    <property type="entry name" value="dsrm"/>
    <property type="match status" value="1"/>
</dbReference>
<dbReference type="InterPro" id="IPR011009">
    <property type="entry name" value="Kinase-like_dom_sf"/>
</dbReference>
<evidence type="ECO:0000256" key="8">
    <source>
        <dbReference type="RuleBase" id="RU000304"/>
    </source>
</evidence>
<dbReference type="Gene3D" id="3.30.200.20">
    <property type="entry name" value="Phosphorylase Kinase, domain 1"/>
    <property type="match status" value="1"/>
</dbReference>